<keyword evidence="11" id="KW-1185">Reference proteome</keyword>
<evidence type="ECO:0000256" key="3">
    <source>
        <dbReference type="ARBA" id="ARBA00022448"/>
    </source>
</evidence>
<keyword evidence="5 8" id="KW-0812">Transmembrane</keyword>
<dbReference type="EMBL" id="CP020559">
    <property type="protein sequence ID" value="ARE87487.1"/>
    <property type="molecule type" value="Genomic_DNA"/>
</dbReference>
<proteinExistence type="inferred from homology"/>
<feature type="transmembrane region" description="Helical" evidence="8">
    <location>
        <begin position="122"/>
        <end position="143"/>
    </location>
</feature>
<feature type="transmembrane region" description="Helical" evidence="8">
    <location>
        <begin position="336"/>
        <end position="356"/>
    </location>
</feature>
<evidence type="ECO:0000313" key="9">
    <source>
        <dbReference type="EMBL" id="AOY76998.1"/>
    </source>
</evidence>
<evidence type="ECO:0000256" key="8">
    <source>
        <dbReference type="SAM" id="Phobius"/>
    </source>
</evidence>
<feature type="transmembrane region" description="Helical" evidence="8">
    <location>
        <begin position="218"/>
        <end position="236"/>
    </location>
</feature>
<evidence type="ECO:0000256" key="4">
    <source>
        <dbReference type="ARBA" id="ARBA00022475"/>
    </source>
</evidence>
<evidence type="ECO:0000256" key="6">
    <source>
        <dbReference type="ARBA" id="ARBA00022989"/>
    </source>
</evidence>
<keyword evidence="4" id="KW-1003">Cell membrane</keyword>
<dbReference type="EMBL" id="CP017603">
    <property type="protein sequence ID" value="AOY76998.1"/>
    <property type="molecule type" value="Genomic_DNA"/>
</dbReference>
<reference evidence="9 11" key="1">
    <citation type="submission" date="2016-10" db="EMBL/GenBank/DDBJ databases">
        <title>Complete Genome Sequence of Acetogen Clostridium formicoaceticum ATCC 27076.</title>
        <authorList>
            <person name="Bao T."/>
            <person name="Cheng C."/>
            <person name="Zhao J."/>
            <person name="Yang S.-T."/>
            <person name="Wang J."/>
            <person name="Wang M."/>
        </authorList>
    </citation>
    <scope>NUCLEOTIDE SEQUENCE [LARGE SCALE GENOMIC DNA]</scope>
    <source>
        <strain evidence="9 11">ATCC 27076</strain>
    </source>
</reference>
<evidence type="ECO:0000256" key="7">
    <source>
        <dbReference type="ARBA" id="ARBA00023136"/>
    </source>
</evidence>
<name>A0AAC9RKT2_9CLOT</name>
<dbReference type="Pfam" id="PF01594">
    <property type="entry name" value="AI-2E_transport"/>
    <property type="match status" value="1"/>
</dbReference>
<organism evidence="10 12">
    <name type="scientific">Clostridium formicaceticum</name>
    <dbReference type="NCBI Taxonomy" id="1497"/>
    <lineage>
        <taxon>Bacteria</taxon>
        <taxon>Bacillati</taxon>
        <taxon>Bacillota</taxon>
        <taxon>Clostridia</taxon>
        <taxon>Eubacteriales</taxon>
        <taxon>Clostridiaceae</taxon>
        <taxon>Clostridium</taxon>
    </lineage>
</organism>
<comment type="similarity">
    <text evidence="2">Belongs to the autoinducer-2 exporter (AI-2E) (TC 2.A.86) family.</text>
</comment>
<evidence type="ECO:0000313" key="12">
    <source>
        <dbReference type="Proteomes" id="UP000192478"/>
    </source>
</evidence>
<feature type="transmembrane region" description="Helical" evidence="8">
    <location>
        <begin position="368"/>
        <end position="395"/>
    </location>
</feature>
<evidence type="ECO:0000256" key="1">
    <source>
        <dbReference type="ARBA" id="ARBA00004651"/>
    </source>
</evidence>
<dbReference type="RefSeq" id="WP_070969590.1">
    <property type="nucleotide sequence ID" value="NZ_CP017603.1"/>
</dbReference>
<evidence type="ECO:0000256" key="2">
    <source>
        <dbReference type="ARBA" id="ARBA00009773"/>
    </source>
</evidence>
<gene>
    <name evidence="10" type="primary">tqsA_1</name>
    <name evidence="9" type="ORF">BJL90_14720</name>
    <name evidence="10" type="ORF">CLFO_18870</name>
</gene>
<dbReference type="PANTHER" id="PTHR21716:SF53">
    <property type="entry name" value="PERMEASE PERM-RELATED"/>
    <property type="match status" value="1"/>
</dbReference>
<reference evidence="10 12" key="2">
    <citation type="submission" date="2017-03" db="EMBL/GenBank/DDBJ databases">
        <title>Complete sequence of Clostridium formicaceticum DSM 92.</title>
        <authorList>
            <person name="Poehlein A."/>
            <person name="Karl M."/>
            <person name="Bengelsdorf F.R."/>
            <person name="Duerre P."/>
            <person name="Daniel R."/>
        </authorList>
    </citation>
    <scope>NUCLEOTIDE SEQUENCE [LARGE SCALE GENOMIC DNA]</scope>
    <source>
        <strain evidence="10 12">DSM 92</strain>
    </source>
</reference>
<feature type="transmembrane region" description="Helical" evidence="8">
    <location>
        <begin position="92"/>
        <end position="110"/>
    </location>
</feature>
<evidence type="ECO:0000313" key="11">
    <source>
        <dbReference type="Proteomes" id="UP000177894"/>
    </source>
</evidence>
<dbReference type="Proteomes" id="UP000177894">
    <property type="component" value="Chromosome"/>
</dbReference>
<feature type="transmembrane region" description="Helical" evidence="8">
    <location>
        <begin position="311"/>
        <end position="329"/>
    </location>
</feature>
<keyword evidence="6 8" id="KW-1133">Transmembrane helix</keyword>
<dbReference type="KEGG" id="cfm:BJL90_14720"/>
<dbReference type="InterPro" id="IPR002549">
    <property type="entry name" value="AI-2E-like"/>
</dbReference>
<protein>
    <submittedName>
        <fullName evidence="10">AI-2 transport protein TqsA</fullName>
    </submittedName>
    <submittedName>
        <fullName evidence="9">AI-2E family transporter</fullName>
    </submittedName>
</protein>
<feature type="transmembrane region" description="Helical" evidence="8">
    <location>
        <begin position="25"/>
        <end position="46"/>
    </location>
</feature>
<dbReference type="Proteomes" id="UP000192478">
    <property type="component" value="Chromosome"/>
</dbReference>
<evidence type="ECO:0000313" key="10">
    <source>
        <dbReference type="EMBL" id="ARE87487.1"/>
    </source>
</evidence>
<dbReference type="PANTHER" id="PTHR21716">
    <property type="entry name" value="TRANSMEMBRANE PROTEIN"/>
    <property type="match status" value="1"/>
</dbReference>
<accession>A0AAC9RKT2</accession>
<dbReference type="GO" id="GO:0005886">
    <property type="term" value="C:plasma membrane"/>
    <property type="evidence" value="ECO:0007669"/>
    <property type="project" value="UniProtKB-SubCell"/>
</dbReference>
<evidence type="ECO:0000256" key="5">
    <source>
        <dbReference type="ARBA" id="ARBA00022692"/>
    </source>
</evidence>
<comment type="subcellular location">
    <subcellularLocation>
        <location evidence="1">Cell membrane</location>
        <topology evidence="1">Multi-pass membrane protein</topology>
    </subcellularLocation>
</comment>
<feature type="transmembrane region" description="Helical" evidence="8">
    <location>
        <begin position="279"/>
        <end position="305"/>
    </location>
</feature>
<dbReference type="AlphaFoldDB" id="A0AAC9RKT2"/>
<keyword evidence="3" id="KW-0813">Transport</keyword>
<keyword evidence="7 8" id="KW-0472">Membrane</keyword>
<sequence length="410" mass="46076">MENSAIEIISRNVKMMTEGAGFTDFFLFLTQLTILILLGFITYYLIHIGNQHVAAKNKVNVGKKQIYQFVLVFIVLLVVIFMFRIRGLLFEILAPFIFALVFAYILNPIVHYLQTKGIERLWGVLLVYLTIFFALFLLSVTLIPRISEEVRSFIEFMPKYSNNTYDYLYELYVKYNRNVESLPEELEGVKNLLRLNIDRIQGLVFDIFTSVTNTLLNMFSKVIGLVLIPILTFYFLKDADGFKKSIVLFIPKCCRHEVLNIARDIDEVLGGFIRGQLTVAAFVGILTTVALLILRVEFAVLVGLIAGTANVIPYFGPVIGIVPGVLFALMDGPVKALWVIVTFTIIQQIESAIIAPKIVGKSVGIHPIFVILALIVGGRFLGILGLLIAVPTAAIMKVLGRHLMNYIVKF</sequence>
<feature type="transmembrane region" description="Helical" evidence="8">
    <location>
        <begin position="66"/>
        <end position="86"/>
    </location>
</feature>
<dbReference type="GO" id="GO:0055085">
    <property type="term" value="P:transmembrane transport"/>
    <property type="evidence" value="ECO:0007669"/>
    <property type="project" value="TreeGrafter"/>
</dbReference>